<feature type="compositionally biased region" description="Basic and acidic residues" evidence="1">
    <location>
        <begin position="457"/>
        <end position="466"/>
    </location>
</feature>
<feature type="compositionally biased region" description="Polar residues" evidence="1">
    <location>
        <begin position="82"/>
        <end position="104"/>
    </location>
</feature>
<comment type="caution">
    <text evidence="3">The sequence shown here is derived from an EMBL/GenBank/DDBJ whole genome shotgun (WGS) entry which is preliminary data.</text>
</comment>
<keyword evidence="2" id="KW-0732">Signal</keyword>
<dbReference type="EMBL" id="JAVHJM010000013">
    <property type="protein sequence ID" value="KAK6499472.1"/>
    <property type="molecule type" value="Genomic_DNA"/>
</dbReference>
<proteinExistence type="predicted"/>
<feature type="compositionally biased region" description="Basic and acidic residues" evidence="1">
    <location>
        <begin position="389"/>
        <end position="404"/>
    </location>
</feature>
<organism evidence="3 4">
    <name type="scientific">Arthrobotrys conoides</name>
    <dbReference type="NCBI Taxonomy" id="74498"/>
    <lineage>
        <taxon>Eukaryota</taxon>
        <taxon>Fungi</taxon>
        <taxon>Dikarya</taxon>
        <taxon>Ascomycota</taxon>
        <taxon>Pezizomycotina</taxon>
        <taxon>Orbiliomycetes</taxon>
        <taxon>Orbiliales</taxon>
        <taxon>Orbiliaceae</taxon>
        <taxon>Arthrobotrys</taxon>
    </lineage>
</organism>
<feature type="region of interest" description="Disordered" evidence="1">
    <location>
        <begin position="82"/>
        <end position="136"/>
    </location>
</feature>
<evidence type="ECO:0000313" key="3">
    <source>
        <dbReference type="EMBL" id="KAK6499472.1"/>
    </source>
</evidence>
<evidence type="ECO:0000256" key="2">
    <source>
        <dbReference type="SAM" id="SignalP"/>
    </source>
</evidence>
<dbReference type="Proteomes" id="UP001307849">
    <property type="component" value="Unassembled WGS sequence"/>
</dbReference>
<sequence>MRSSNIVTGLLFLSRFAGSGVHSAPLTTDNHDHVSYYNSTIQENATGVHQYTYYLNATTQGGYTSTLVPQNILNIALPTSSPRANLSSSAVPPSLEENNCTGCTSPPAGSENSEPPTKTIPFENATKTNPDLEEDREYVKKETISPNFFYKEGRARIKCASAKTVYNIEPHENALGYPQKSWPHWKVLYPHPPDGWVEIEHYQLYCGSCRCDENGRIIHRGTGGCGTEGIADRCSVVLGCYCSAELIQPTANVPGATREDYQDAINRIPETIQNDNPHYWWEMHGLAVPRNPWDLMGWPRGQAPRPIDQEPPWINPDTRWMPLPPPPPRRRYGSPSRQLPPRLPRPPPPSPQRKMWKPFKSEIPLSGPDSLPPPEYSSIFWQGYQGPHSYKDEMRKREVSKNDEYNPSTGTDVGDGTEKSLSSASEGGGIKNKALERRDSDGGLSGIGRNVDDGADDGARDGAEDG</sequence>
<protein>
    <submittedName>
        <fullName evidence="3">Uncharacterized protein</fullName>
    </submittedName>
</protein>
<name>A0AAN8N1H3_9PEZI</name>
<accession>A0AAN8N1H3</accession>
<evidence type="ECO:0000313" key="4">
    <source>
        <dbReference type="Proteomes" id="UP001307849"/>
    </source>
</evidence>
<dbReference type="AlphaFoldDB" id="A0AAN8N1H3"/>
<evidence type="ECO:0000256" key="1">
    <source>
        <dbReference type="SAM" id="MobiDB-lite"/>
    </source>
</evidence>
<feature type="chain" id="PRO_5043005532" evidence="2">
    <location>
        <begin position="24"/>
        <end position="466"/>
    </location>
</feature>
<gene>
    <name evidence="3" type="ORF">TWF506_004102</name>
</gene>
<feature type="signal peptide" evidence="2">
    <location>
        <begin position="1"/>
        <end position="23"/>
    </location>
</feature>
<feature type="region of interest" description="Disordered" evidence="1">
    <location>
        <begin position="300"/>
        <end position="466"/>
    </location>
</feature>
<feature type="compositionally biased region" description="Pro residues" evidence="1">
    <location>
        <begin position="341"/>
        <end position="351"/>
    </location>
</feature>
<reference evidence="3 4" key="1">
    <citation type="submission" date="2019-10" db="EMBL/GenBank/DDBJ databases">
        <authorList>
            <person name="Palmer J.M."/>
        </authorList>
    </citation>
    <scope>NUCLEOTIDE SEQUENCE [LARGE SCALE GENOMIC DNA]</scope>
    <source>
        <strain evidence="3 4">TWF506</strain>
    </source>
</reference>
<keyword evidence="4" id="KW-1185">Reference proteome</keyword>